<name>A0A8H7ZAI9_AJECA</name>
<comment type="caution">
    <text evidence="1">The sequence shown here is derived from an EMBL/GenBank/DDBJ whole genome shotgun (WGS) entry which is preliminary data.</text>
</comment>
<dbReference type="VEuPathDB" id="FungiDB:I7I52_02492"/>
<reference evidence="1 2" key="1">
    <citation type="submission" date="2021-01" db="EMBL/GenBank/DDBJ databases">
        <title>Chromosome-level genome assembly of a human fungal pathogen reveals clustering of transcriptionally co-regulated genes.</title>
        <authorList>
            <person name="Voorhies M."/>
            <person name="Cohen S."/>
            <person name="Shea T.P."/>
            <person name="Petrus S."/>
            <person name="Munoz J.F."/>
            <person name="Poplawski S."/>
            <person name="Goldman W.E."/>
            <person name="Michael T."/>
            <person name="Cuomo C.A."/>
            <person name="Sil A."/>
            <person name="Beyhan S."/>
        </authorList>
    </citation>
    <scope>NUCLEOTIDE SEQUENCE [LARGE SCALE GENOMIC DNA]</scope>
    <source>
        <strain evidence="1 2">G184AR</strain>
    </source>
</reference>
<proteinExistence type="predicted"/>
<protein>
    <submittedName>
        <fullName evidence="1">Uncharacterized protein</fullName>
    </submittedName>
</protein>
<gene>
    <name evidence="1" type="ORF">I7I52_02492</name>
</gene>
<dbReference type="EMBL" id="JAEVHI010000001">
    <property type="protein sequence ID" value="KAG5304230.1"/>
    <property type="molecule type" value="Genomic_DNA"/>
</dbReference>
<dbReference type="AlphaFoldDB" id="A0A8H7ZAI9"/>
<evidence type="ECO:0000313" key="1">
    <source>
        <dbReference type="EMBL" id="KAG5304230.1"/>
    </source>
</evidence>
<dbReference type="Proteomes" id="UP000670092">
    <property type="component" value="Unassembled WGS sequence"/>
</dbReference>
<accession>A0A8H7ZAI9</accession>
<sequence length="59" mass="6278">MGHIPKSLCACSSLPETVIFTMPPDSSVIHGVSMNETIKMPGSFSSSHLNHQTILRPAG</sequence>
<organism evidence="1 2">
    <name type="scientific">Ajellomyces capsulatus</name>
    <name type="common">Darling's disease fungus</name>
    <name type="synonym">Histoplasma capsulatum</name>
    <dbReference type="NCBI Taxonomy" id="5037"/>
    <lineage>
        <taxon>Eukaryota</taxon>
        <taxon>Fungi</taxon>
        <taxon>Dikarya</taxon>
        <taxon>Ascomycota</taxon>
        <taxon>Pezizomycotina</taxon>
        <taxon>Eurotiomycetes</taxon>
        <taxon>Eurotiomycetidae</taxon>
        <taxon>Onygenales</taxon>
        <taxon>Ajellomycetaceae</taxon>
        <taxon>Histoplasma</taxon>
    </lineage>
</organism>
<evidence type="ECO:0000313" key="2">
    <source>
        <dbReference type="Proteomes" id="UP000670092"/>
    </source>
</evidence>